<accession>A0A2N0Z910</accession>
<reference evidence="15 16" key="1">
    <citation type="journal article" date="2010" name="Int. J. Syst. Evol. Microbiol.">
        <title>Bacillus horneckiae sp. nov., isolated from a spacecraft-assembly clean room.</title>
        <authorList>
            <person name="Vaishampayan P."/>
            <person name="Probst A."/>
            <person name="Krishnamurthi S."/>
            <person name="Ghosh S."/>
            <person name="Osman S."/>
            <person name="McDowall A."/>
            <person name="Ruckmani A."/>
            <person name="Mayilraj S."/>
            <person name="Venkateswaran K."/>
        </authorList>
    </citation>
    <scope>NUCLEOTIDE SEQUENCE [LARGE SCALE GENOMIC DNA]</scope>
    <source>
        <strain evidence="16">1PO1SC</strain>
    </source>
</reference>
<evidence type="ECO:0000313" key="15">
    <source>
        <dbReference type="EMBL" id="PKG25995.1"/>
    </source>
</evidence>
<comment type="similarity">
    <text evidence="3 11">Belongs to the PrsA family.</text>
</comment>
<comment type="subcellular location">
    <subcellularLocation>
        <location evidence="2 11">Cell membrane</location>
        <topology evidence="2 11">Lipid-anchor</topology>
    </subcellularLocation>
</comment>
<dbReference type="PROSITE" id="PS01096">
    <property type="entry name" value="PPIC_PPIASE_1"/>
    <property type="match status" value="1"/>
</dbReference>
<proteinExistence type="inferred from homology"/>
<feature type="signal peptide" evidence="13">
    <location>
        <begin position="1"/>
        <end position="23"/>
    </location>
</feature>
<keyword evidence="8 11" id="KW-0564">Palmitate</keyword>
<organism evidence="15 16">
    <name type="scientific">Cytobacillus horneckiae</name>
    <dbReference type="NCBI Taxonomy" id="549687"/>
    <lineage>
        <taxon>Bacteria</taxon>
        <taxon>Bacillati</taxon>
        <taxon>Bacillota</taxon>
        <taxon>Bacilli</taxon>
        <taxon>Bacillales</taxon>
        <taxon>Bacillaceae</taxon>
        <taxon>Cytobacillus</taxon>
    </lineage>
</organism>
<evidence type="ECO:0000256" key="5">
    <source>
        <dbReference type="ARBA" id="ARBA00022729"/>
    </source>
</evidence>
<dbReference type="InterPro" id="IPR023059">
    <property type="entry name" value="Foldase_PrsA"/>
</dbReference>
<evidence type="ECO:0000259" key="14">
    <source>
        <dbReference type="PROSITE" id="PS50198"/>
    </source>
</evidence>
<evidence type="ECO:0000313" key="16">
    <source>
        <dbReference type="Proteomes" id="UP000233343"/>
    </source>
</evidence>
<evidence type="ECO:0000256" key="1">
    <source>
        <dbReference type="ARBA" id="ARBA00000971"/>
    </source>
</evidence>
<dbReference type="HAMAP" id="MF_01145">
    <property type="entry name" value="Foldase_PrsA"/>
    <property type="match status" value="1"/>
</dbReference>
<dbReference type="InterPro" id="IPR046357">
    <property type="entry name" value="PPIase_dom_sf"/>
</dbReference>
<comment type="catalytic activity">
    <reaction evidence="1 11">
        <text>[protein]-peptidylproline (omega=180) = [protein]-peptidylproline (omega=0)</text>
        <dbReference type="Rhea" id="RHEA:16237"/>
        <dbReference type="Rhea" id="RHEA-COMP:10747"/>
        <dbReference type="Rhea" id="RHEA-COMP:10748"/>
        <dbReference type="ChEBI" id="CHEBI:83833"/>
        <dbReference type="ChEBI" id="CHEBI:83834"/>
        <dbReference type="EC" id="5.2.1.8"/>
    </reaction>
</comment>
<evidence type="ECO:0000256" key="6">
    <source>
        <dbReference type="ARBA" id="ARBA00023110"/>
    </source>
</evidence>
<evidence type="ECO:0000256" key="8">
    <source>
        <dbReference type="ARBA" id="ARBA00023139"/>
    </source>
</evidence>
<dbReference type="InterPro" id="IPR023058">
    <property type="entry name" value="PPIase_PpiC_CS"/>
</dbReference>
<comment type="function">
    <text evidence="11">Plays a major role in protein secretion by helping the post-translocational extracellular folding of several secreted proteins.</text>
</comment>
<dbReference type="InterPro" id="IPR050245">
    <property type="entry name" value="PrsA_foldase"/>
</dbReference>
<dbReference type="PANTHER" id="PTHR47245">
    <property type="entry name" value="PEPTIDYLPROLYL ISOMERASE"/>
    <property type="match status" value="1"/>
</dbReference>
<evidence type="ECO:0000256" key="12">
    <source>
        <dbReference type="SAM" id="MobiDB-lite"/>
    </source>
</evidence>
<keyword evidence="6 11" id="KW-0697">Rotamase</keyword>
<dbReference type="Proteomes" id="UP000233343">
    <property type="component" value="Unassembled WGS sequence"/>
</dbReference>
<feature type="region of interest" description="Disordered" evidence="12">
    <location>
        <begin position="261"/>
        <end position="303"/>
    </location>
</feature>
<keyword evidence="9 11" id="KW-0413">Isomerase</keyword>
<keyword evidence="16" id="KW-1185">Reference proteome</keyword>
<evidence type="ECO:0000256" key="4">
    <source>
        <dbReference type="ARBA" id="ARBA00022475"/>
    </source>
</evidence>
<protein>
    <recommendedName>
        <fullName evidence="11">Foldase protein PrsA</fullName>
        <ecNumber evidence="11">5.2.1.8</ecNumber>
    </recommendedName>
</protein>
<evidence type="ECO:0000256" key="7">
    <source>
        <dbReference type="ARBA" id="ARBA00023136"/>
    </source>
</evidence>
<evidence type="ECO:0000256" key="11">
    <source>
        <dbReference type="HAMAP-Rule" id="MF_01145"/>
    </source>
</evidence>
<dbReference type="SUPFAM" id="SSF109998">
    <property type="entry name" value="Triger factor/SurA peptide-binding domain-like"/>
    <property type="match status" value="1"/>
</dbReference>
<dbReference type="GO" id="GO:0005886">
    <property type="term" value="C:plasma membrane"/>
    <property type="evidence" value="ECO:0007669"/>
    <property type="project" value="UniProtKB-SubCell"/>
</dbReference>
<feature type="compositionally biased region" description="Basic and acidic residues" evidence="12">
    <location>
        <begin position="261"/>
        <end position="279"/>
    </location>
</feature>
<dbReference type="SUPFAM" id="SSF54534">
    <property type="entry name" value="FKBP-like"/>
    <property type="match status" value="1"/>
</dbReference>
<dbReference type="GO" id="GO:0006457">
    <property type="term" value="P:protein folding"/>
    <property type="evidence" value="ECO:0007669"/>
    <property type="project" value="UniProtKB-UniRule"/>
</dbReference>
<dbReference type="EC" id="5.2.1.8" evidence="11"/>
<name>A0A2N0Z910_9BACI</name>
<dbReference type="PROSITE" id="PS51257">
    <property type="entry name" value="PROKAR_LIPOPROTEIN"/>
    <property type="match status" value="1"/>
</dbReference>
<feature type="chain" id="PRO_5038486471" description="Foldase protein PrsA" evidence="13">
    <location>
        <begin position="24"/>
        <end position="303"/>
    </location>
</feature>
<evidence type="ECO:0000256" key="3">
    <source>
        <dbReference type="ARBA" id="ARBA00006071"/>
    </source>
</evidence>
<dbReference type="RefSeq" id="WP_066195861.1">
    <property type="nucleotide sequence ID" value="NZ_JARSFA010000034.1"/>
</dbReference>
<dbReference type="PROSITE" id="PS50198">
    <property type="entry name" value="PPIC_PPIASE_2"/>
    <property type="match status" value="1"/>
</dbReference>
<evidence type="ECO:0000256" key="9">
    <source>
        <dbReference type="ARBA" id="ARBA00023235"/>
    </source>
</evidence>
<gene>
    <name evidence="11 15" type="primary">prsA</name>
    <name evidence="15" type="ORF">CWS20_26360</name>
</gene>
<feature type="compositionally biased region" description="Basic and acidic residues" evidence="12">
    <location>
        <begin position="288"/>
        <end position="303"/>
    </location>
</feature>
<dbReference type="AlphaFoldDB" id="A0A2N0Z910"/>
<dbReference type="InterPro" id="IPR000297">
    <property type="entry name" value="PPIase_PpiC"/>
</dbReference>
<keyword evidence="10 11" id="KW-0449">Lipoprotein</keyword>
<dbReference type="EMBL" id="PISD01000083">
    <property type="protein sequence ID" value="PKG25995.1"/>
    <property type="molecule type" value="Genomic_DNA"/>
</dbReference>
<keyword evidence="4 11" id="KW-1003">Cell membrane</keyword>
<feature type="domain" description="PpiC" evidence="14">
    <location>
        <begin position="137"/>
        <end position="227"/>
    </location>
</feature>
<dbReference type="PANTHER" id="PTHR47245:SF1">
    <property type="entry name" value="FOLDASE PROTEIN PRSA"/>
    <property type="match status" value="1"/>
</dbReference>
<dbReference type="Pfam" id="PF00639">
    <property type="entry name" value="Rotamase"/>
    <property type="match status" value="1"/>
</dbReference>
<evidence type="ECO:0000256" key="13">
    <source>
        <dbReference type="SAM" id="SignalP"/>
    </source>
</evidence>
<dbReference type="GO" id="GO:0003755">
    <property type="term" value="F:peptidyl-prolyl cis-trans isomerase activity"/>
    <property type="evidence" value="ECO:0007669"/>
    <property type="project" value="UniProtKB-UniRule"/>
</dbReference>
<keyword evidence="5 11" id="KW-0732">Signal</keyword>
<dbReference type="InterPro" id="IPR027304">
    <property type="entry name" value="Trigger_fact/SurA_dom_sf"/>
</dbReference>
<dbReference type="Gene3D" id="3.10.50.40">
    <property type="match status" value="1"/>
</dbReference>
<evidence type="ECO:0000256" key="2">
    <source>
        <dbReference type="ARBA" id="ARBA00004193"/>
    </source>
</evidence>
<keyword evidence="7 11" id="KW-0472">Membrane</keyword>
<sequence>MKKWILSLSVAAGVVGLSACSSGDSEVVVETENGNVTQEEFYEALKAQYGDAVLQELVYEKVLSKNYDISDEEVNEKVDEMKEQLGANFEMALMQYGYKDEEHLKSTLRTGLMQEKAATKDIEVTEKELKEYYDNYEPRIKARHILVEDEETAKEVEKKLNDGGDFAELATEYSTDPGSAANGGDLGWFGKGQMVPEFEEAAYALKVDEISKPVKSSHGFHIIQMTEKEEKKSFEEMKEEMEYEIKVSKLDGVKIQEAMTRELKDADVQVKDEDLKDLFETETPEAENTDKENDSNKEETEEK</sequence>
<evidence type="ECO:0000256" key="10">
    <source>
        <dbReference type="ARBA" id="ARBA00023288"/>
    </source>
</evidence>
<comment type="caution">
    <text evidence="15">The sequence shown here is derived from an EMBL/GenBank/DDBJ whole genome shotgun (WGS) entry which is preliminary data.</text>
</comment>